<organism evidence="2 5">
    <name type="scientific">Companilactobacillus halodurans</name>
    <dbReference type="NCBI Taxonomy" id="2584183"/>
    <lineage>
        <taxon>Bacteria</taxon>
        <taxon>Bacillati</taxon>
        <taxon>Bacillota</taxon>
        <taxon>Bacilli</taxon>
        <taxon>Lactobacillales</taxon>
        <taxon>Lactobacillaceae</taxon>
        <taxon>Companilactobacillus</taxon>
    </lineage>
</organism>
<sequence length="556" mass="62465">MKSKEKAFLIVSDVLIFFIVAYIIFKGGVIGGYDPGFHMARISTLASNISHGHFPNPIGFEYLNKLGYGVGFFYGNFLLYPFAIVNVLGLSDYHSYLLFLFVFTILSIISINYVIHKLFHNNWATIVSAPIYLSSYYFYGIISTRAAAGELIAWALIPWVLLSTFKLVKGQTKYWPMLSISLGLLFVSHILSFLITLGTVLIIFIMNLIPVFKNKKIFISFVKSGLFFLGLTSVFLFSFVEQYTVQKYVDTSKNADGQFGLIANAMLKKNPVFDPQQFIPLNGTFLVILLLASLIFYLIKDRGFRFSDKLIPQAFIVIALYSSLSLSTDLLKFVVSIFKPLVLLQVISRVNVIILPLLTFIVASALGQVLTKLGNFKIPVTGIFLIFIAVITINFPIKSNLEFVATRKGPITPLSISMGEYEPADFMKYMTTINPKPFPKTIAQSQGYTVTQNNHNAVTVKISDNKQSRTIMLPRLYYKGYQVTIHSNNQTKVVPAKSKNGLVATTLPSSFHSGKISVEYKMTTIAKIGWLITIINLLLSGYWLFKNKFTKKESLK</sequence>
<keyword evidence="1" id="KW-1133">Transmembrane helix</keyword>
<name>A0A5P0ZRG0_9LACO</name>
<feature type="transmembrane region" description="Helical" evidence="1">
    <location>
        <begin position="180"/>
        <end position="205"/>
    </location>
</feature>
<keyword evidence="4" id="KW-1185">Reference proteome</keyword>
<keyword evidence="1" id="KW-0812">Transmembrane</keyword>
<feature type="transmembrane region" description="Helical" evidence="1">
    <location>
        <begin position="217"/>
        <end position="240"/>
    </location>
</feature>
<accession>A0A5P0ZRG0</accession>
<dbReference type="OrthoDB" id="9784157at2"/>
<evidence type="ECO:0000313" key="2">
    <source>
        <dbReference type="EMBL" id="MQS76689.1"/>
    </source>
</evidence>
<evidence type="ECO:0000256" key="1">
    <source>
        <dbReference type="SAM" id="Phobius"/>
    </source>
</evidence>
<dbReference type="EMBL" id="VDFO01000028">
    <property type="protein sequence ID" value="MQS97842.1"/>
    <property type="molecule type" value="Genomic_DNA"/>
</dbReference>
<reference evidence="4 5" key="1">
    <citation type="journal article" date="2019" name="Syst. Appl. Microbiol.">
        <title>Polyphasic characterization of two novel Lactobacillus spp. isolated from blown salami packages: Description of Lactobacillus halodurans sp. nov. and Lactobacillus salsicarnum sp. nov.</title>
        <authorList>
            <person name="Schuster J.A."/>
            <person name="Klingl A."/>
            <person name="Vogel R.F."/>
            <person name="Ehrmann M.A."/>
        </authorList>
    </citation>
    <scope>NUCLEOTIDE SEQUENCE [LARGE SCALE GENOMIC DNA]</scope>
    <source>
        <strain evidence="3 4">TMW 1.1920</strain>
        <strain evidence="2 5">TMW 1.2172</strain>
    </source>
</reference>
<evidence type="ECO:0008006" key="6">
    <source>
        <dbReference type="Google" id="ProtNLM"/>
    </source>
</evidence>
<feature type="transmembrane region" description="Helical" evidence="1">
    <location>
        <begin position="378"/>
        <end position="397"/>
    </location>
</feature>
<protein>
    <recommendedName>
        <fullName evidence="6">YfhO family protein</fullName>
    </recommendedName>
</protein>
<feature type="transmembrane region" description="Helical" evidence="1">
    <location>
        <begin position="151"/>
        <end position="168"/>
    </location>
</feature>
<dbReference type="Proteomes" id="UP000371423">
    <property type="component" value="Unassembled WGS sequence"/>
</dbReference>
<evidence type="ECO:0000313" key="5">
    <source>
        <dbReference type="Proteomes" id="UP000414364"/>
    </source>
</evidence>
<comment type="caution">
    <text evidence="2">The sequence shown here is derived from an EMBL/GenBank/DDBJ whole genome shotgun (WGS) entry which is preliminary data.</text>
</comment>
<dbReference type="AlphaFoldDB" id="A0A5P0ZRG0"/>
<dbReference type="Proteomes" id="UP000414364">
    <property type="component" value="Unassembled WGS sequence"/>
</dbReference>
<evidence type="ECO:0000313" key="3">
    <source>
        <dbReference type="EMBL" id="MQS97842.1"/>
    </source>
</evidence>
<dbReference type="EMBL" id="VDFP01000023">
    <property type="protein sequence ID" value="MQS76689.1"/>
    <property type="molecule type" value="Genomic_DNA"/>
</dbReference>
<proteinExistence type="predicted"/>
<keyword evidence="1" id="KW-0472">Membrane</keyword>
<feature type="transmembrane region" description="Helical" evidence="1">
    <location>
        <begin position="121"/>
        <end position="139"/>
    </location>
</feature>
<feature type="transmembrane region" description="Helical" evidence="1">
    <location>
        <begin position="66"/>
        <end position="89"/>
    </location>
</feature>
<gene>
    <name evidence="3" type="ORF">FHL05_08080</name>
    <name evidence="2" type="ORF">FHL06_09930</name>
</gene>
<feature type="transmembrane region" description="Helical" evidence="1">
    <location>
        <begin position="528"/>
        <end position="545"/>
    </location>
</feature>
<feature type="transmembrane region" description="Helical" evidence="1">
    <location>
        <begin position="278"/>
        <end position="298"/>
    </location>
</feature>
<feature type="transmembrane region" description="Helical" evidence="1">
    <location>
        <begin position="96"/>
        <end position="115"/>
    </location>
</feature>
<dbReference type="RefSeq" id="WP_153386234.1">
    <property type="nucleotide sequence ID" value="NZ_VDFO01000028.1"/>
</dbReference>
<evidence type="ECO:0000313" key="4">
    <source>
        <dbReference type="Proteomes" id="UP000371423"/>
    </source>
</evidence>
<feature type="transmembrane region" description="Helical" evidence="1">
    <location>
        <begin position="7"/>
        <end position="25"/>
    </location>
</feature>
<feature type="transmembrane region" description="Helical" evidence="1">
    <location>
        <begin position="346"/>
        <end position="366"/>
    </location>
</feature>